<evidence type="ECO:0000256" key="1">
    <source>
        <dbReference type="SAM" id="MobiDB-lite"/>
    </source>
</evidence>
<evidence type="ECO:0000313" key="3">
    <source>
        <dbReference type="Proteomes" id="UP000664132"/>
    </source>
</evidence>
<feature type="region of interest" description="Disordered" evidence="1">
    <location>
        <begin position="88"/>
        <end position="125"/>
    </location>
</feature>
<feature type="compositionally biased region" description="Basic and acidic residues" evidence="1">
    <location>
        <begin position="9"/>
        <end position="19"/>
    </location>
</feature>
<protein>
    <submittedName>
        <fullName evidence="2">Uncharacterized protein</fullName>
    </submittedName>
</protein>
<feature type="compositionally biased region" description="Low complexity" evidence="1">
    <location>
        <begin position="45"/>
        <end position="57"/>
    </location>
</feature>
<feature type="region of interest" description="Disordered" evidence="1">
    <location>
        <begin position="1"/>
        <end position="57"/>
    </location>
</feature>
<dbReference type="Proteomes" id="UP000664132">
    <property type="component" value="Unassembled WGS sequence"/>
</dbReference>
<keyword evidence="3" id="KW-1185">Reference proteome</keyword>
<dbReference type="OrthoDB" id="3547179at2759"/>
<evidence type="ECO:0000313" key="2">
    <source>
        <dbReference type="EMBL" id="KAG4415807.1"/>
    </source>
</evidence>
<accession>A0A8H7T9X3</accession>
<proteinExistence type="predicted"/>
<feature type="compositionally biased region" description="Polar residues" evidence="1">
    <location>
        <begin position="20"/>
        <end position="32"/>
    </location>
</feature>
<dbReference type="AlphaFoldDB" id="A0A8H7T9X3"/>
<dbReference type="EMBL" id="JAFJYH010000207">
    <property type="protein sequence ID" value="KAG4415807.1"/>
    <property type="molecule type" value="Genomic_DNA"/>
</dbReference>
<gene>
    <name evidence="2" type="ORF">IFR04_011041</name>
</gene>
<feature type="region of interest" description="Disordered" evidence="1">
    <location>
        <begin position="159"/>
        <end position="181"/>
    </location>
</feature>
<reference evidence="2" key="1">
    <citation type="submission" date="2021-02" db="EMBL/GenBank/DDBJ databases">
        <title>Genome sequence Cadophora malorum strain M34.</title>
        <authorList>
            <person name="Stefanovic E."/>
            <person name="Vu D."/>
            <person name="Scully C."/>
            <person name="Dijksterhuis J."/>
            <person name="Roader J."/>
            <person name="Houbraken J."/>
        </authorList>
    </citation>
    <scope>NUCLEOTIDE SEQUENCE</scope>
    <source>
        <strain evidence="2">M34</strain>
    </source>
</reference>
<sequence>MYTSPTKPMAREAEYDVKDPQSNNILQESTISTDEDHAEEMEPHTPSSSSRSRTVPTVQVTAPADYFTYTPGIDLTQPLSPILLEQASTPTQTPTREAGTHKEGSSRAVPSLLPLPRPPTTSPESDIKTLESALSVVRNHLSSLDASIKRNISAQSLNQTRNSVLRKSETPSDTSQVMMTGNASKPHFKVKDTRVFGALLDTVKVCCVLERSLEALIEVLEMAEPGAKAESSGGESTPELALMSVCTERGVDVEKVMGSALEGVKSVVAFIGKKGRSD</sequence>
<comment type="caution">
    <text evidence="2">The sequence shown here is derived from an EMBL/GenBank/DDBJ whole genome shotgun (WGS) entry which is preliminary data.</text>
</comment>
<name>A0A8H7T9X3_9HELO</name>
<organism evidence="2 3">
    <name type="scientific">Cadophora malorum</name>
    <dbReference type="NCBI Taxonomy" id="108018"/>
    <lineage>
        <taxon>Eukaryota</taxon>
        <taxon>Fungi</taxon>
        <taxon>Dikarya</taxon>
        <taxon>Ascomycota</taxon>
        <taxon>Pezizomycotina</taxon>
        <taxon>Leotiomycetes</taxon>
        <taxon>Helotiales</taxon>
        <taxon>Ploettnerulaceae</taxon>
        <taxon>Cadophora</taxon>
    </lineage>
</organism>